<gene>
    <name evidence="3" type="ORF">SAMN05421823_10479</name>
</gene>
<dbReference type="Proteomes" id="UP000198510">
    <property type="component" value="Unassembled WGS sequence"/>
</dbReference>
<dbReference type="Gene3D" id="3.55.50.30">
    <property type="match status" value="1"/>
</dbReference>
<accession>A0A1G9GDZ0</accession>
<dbReference type="STRING" id="1075417.SAMN05421823_10479"/>
<feature type="domain" description="FecR protein" evidence="1">
    <location>
        <begin position="124"/>
        <end position="220"/>
    </location>
</feature>
<sequence length="332" mass="38198">MPYQHFTSKDFLQDERFCRWVRSPDPESDAFWQQWLRAHPEQQPEVEEARQFLVWMQQNQQSPSDAQLERMWHTIQQAQTSPADATPARLVPLRRSPVRWMAAASVTVLLSTLCYLFWMNRERTFTTGNGERLSLLLPDSSEVMLNANSELRYPARWTGQRDVYLEGEAYFSVRPLTSDTGRVKLVVHTPKLAVEVLGTRFNVAAREARTRVVLESGKVRLTTPQEVMLMQPGELVDYTDRLVKERIDPRAYTAWTDDELILDNKTIAEIAEILEETYGLQVTIADTSVANLRLSGSLEMDSADAILQALALAYHLDITHRQNQVLIRKQSH</sequence>
<dbReference type="PANTHER" id="PTHR30273">
    <property type="entry name" value="PERIPLASMIC SIGNAL SENSOR AND SIGMA FACTOR ACTIVATOR FECR-RELATED"/>
    <property type="match status" value="1"/>
</dbReference>
<evidence type="ECO:0000259" key="1">
    <source>
        <dbReference type="Pfam" id="PF04773"/>
    </source>
</evidence>
<dbReference type="GO" id="GO:0016989">
    <property type="term" value="F:sigma factor antagonist activity"/>
    <property type="evidence" value="ECO:0007669"/>
    <property type="project" value="TreeGrafter"/>
</dbReference>
<dbReference type="RefSeq" id="WP_089681874.1">
    <property type="nucleotide sequence ID" value="NZ_FNFO01000004.1"/>
</dbReference>
<dbReference type="Gene3D" id="2.60.120.1440">
    <property type="match status" value="1"/>
</dbReference>
<name>A0A1G9GDZ0_9BACT</name>
<evidence type="ECO:0000259" key="2">
    <source>
        <dbReference type="Pfam" id="PF16344"/>
    </source>
</evidence>
<dbReference type="Pfam" id="PF16344">
    <property type="entry name" value="FecR_C"/>
    <property type="match status" value="1"/>
</dbReference>
<feature type="domain" description="Protein FecR C-terminal" evidence="2">
    <location>
        <begin position="260"/>
        <end position="327"/>
    </location>
</feature>
<dbReference type="InterPro" id="IPR032508">
    <property type="entry name" value="FecR_C"/>
</dbReference>
<evidence type="ECO:0000313" key="3">
    <source>
        <dbReference type="EMBL" id="SDK98916.1"/>
    </source>
</evidence>
<proteinExistence type="predicted"/>
<reference evidence="3 4" key="1">
    <citation type="submission" date="2016-10" db="EMBL/GenBank/DDBJ databases">
        <authorList>
            <person name="de Groot N.N."/>
        </authorList>
    </citation>
    <scope>NUCLEOTIDE SEQUENCE [LARGE SCALE GENOMIC DNA]</scope>
    <source>
        <strain evidence="3 4">DSM 25186</strain>
    </source>
</reference>
<dbReference type="EMBL" id="FNFO01000004">
    <property type="protein sequence ID" value="SDK98916.1"/>
    <property type="molecule type" value="Genomic_DNA"/>
</dbReference>
<dbReference type="InterPro" id="IPR012373">
    <property type="entry name" value="Ferrdict_sens_TM"/>
</dbReference>
<dbReference type="InterPro" id="IPR006860">
    <property type="entry name" value="FecR"/>
</dbReference>
<dbReference type="PANTHER" id="PTHR30273:SF2">
    <property type="entry name" value="PROTEIN FECR"/>
    <property type="match status" value="1"/>
</dbReference>
<dbReference type="PIRSF" id="PIRSF018266">
    <property type="entry name" value="FecR"/>
    <property type="match status" value="1"/>
</dbReference>
<evidence type="ECO:0000313" key="4">
    <source>
        <dbReference type="Proteomes" id="UP000198510"/>
    </source>
</evidence>
<dbReference type="AlphaFoldDB" id="A0A1G9GDZ0"/>
<organism evidence="3 4">
    <name type="scientific">Catalinimonas alkaloidigena</name>
    <dbReference type="NCBI Taxonomy" id="1075417"/>
    <lineage>
        <taxon>Bacteria</taxon>
        <taxon>Pseudomonadati</taxon>
        <taxon>Bacteroidota</taxon>
        <taxon>Cytophagia</taxon>
        <taxon>Cytophagales</taxon>
        <taxon>Catalimonadaceae</taxon>
        <taxon>Catalinimonas</taxon>
    </lineage>
</organism>
<protein>
    <submittedName>
        <fullName evidence="3">Ferric-dicitrate binding protein FerR, regulates iron transport through sigma-19</fullName>
    </submittedName>
</protein>
<keyword evidence="4" id="KW-1185">Reference proteome</keyword>
<dbReference type="Pfam" id="PF04773">
    <property type="entry name" value="FecR"/>
    <property type="match status" value="1"/>
</dbReference>
<dbReference type="OrthoDB" id="1523489at2"/>